<feature type="region of interest" description="Disordered" evidence="1">
    <location>
        <begin position="226"/>
        <end position="258"/>
    </location>
</feature>
<organism evidence="2 3">
    <name type="scientific">Platanthera guangdongensis</name>
    <dbReference type="NCBI Taxonomy" id="2320717"/>
    <lineage>
        <taxon>Eukaryota</taxon>
        <taxon>Viridiplantae</taxon>
        <taxon>Streptophyta</taxon>
        <taxon>Embryophyta</taxon>
        <taxon>Tracheophyta</taxon>
        <taxon>Spermatophyta</taxon>
        <taxon>Magnoliopsida</taxon>
        <taxon>Liliopsida</taxon>
        <taxon>Asparagales</taxon>
        <taxon>Orchidaceae</taxon>
        <taxon>Orchidoideae</taxon>
        <taxon>Orchideae</taxon>
        <taxon>Orchidinae</taxon>
        <taxon>Platanthera</taxon>
    </lineage>
</organism>
<evidence type="ECO:0000256" key="1">
    <source>
        <dbReference type="SAM" id="MobiDB-lite"/>
    </source>
</evidence>
<name>A0ABR2LK40_9ASPA</name>
<feature type="region of interest" description="Disordered" evidence="1">
    <location>
        <begin position="122"/>
        <end position="187"/>
    </location>
</feature>
<dbReference type="EMBL" id="JBBWWR010000019">
    <property type="protein sequence ID" value="KAK8942238.1"/>
    <property type="molecule type" value="Genomic_DNA"/>
</dbReference>
<feature type="compositionally biased region" description="Basic and acidic residues" evidence="1">
    <location>
        <begin position="141"/>
        <end position="152"/>
    </location>
</feature>
<proteinExistence type="predicted"/>
<dbReference type="PANTHER" id="PTHR36035">
    <property type="entry name" value="PROTEIN DISULFIDE-ISOMERASE SCO2"/>
    <property type="match status" value="1"/>
</dbReference>
<gene>
    <name evidence="2" type="ORF">KSP40_PGU008636</name>
</gene>
<sequence length="319" mass="33753">MAEAGLPRKEIRCSPDARHSHFPPLLSFPRDPAPAVWTGEAGDWESHQCGKGGDGATQPGRQGGCLDGAPEKEQVATLPPSTGEEDTTQDAEMGWAAKGPPAPGEEVLIGVAARGLPDLGGPARAAGCKKRGAALPNRQRGRPERASIRRPDLGGPAPSRGARRGAGGHATARPREDNAAQIGVPKKGRAEAATTAAAVAATVATATMAVVEAVITPETLQPLFLRTGSFPGPSIPRGRKGRRPEPGVRTNAQEDNNIGRKKAKKRWWWWSRDKESYLVGDSDALPLPMFYPGSSPAKPVEIDRRVQCDPTIQVWAVLP</sequence>
<evidence type="ECO:0000313" key="3">
    <source>
        <dbReference type="Proteomes" id="UP001412067"/>
    </source>
</evidence>
<protein>
    <submittedName>
        <fullName evidence="2">Uncharacterized protein</fullName>
    </submittedName>
</protein>
<dbReference type="PANTHER" id="PTHR36035:SF1">
    <property type="entry name" value="PROTEIN DISULFIDE-ISOMERASE SCO2"/>
    <property type="match status" value="1"/>
</dbReference>
<dbReference type="InterPro" id="IPR037477">
    <property type="entry name" value="SCO2"/>
</dbReference>
<accession>A0ABR2LK40</accession>
<feature type="region of interest" description="Disordered" evidence="1">
    <location>
        <begin position="1"/>
        <end position="102"/>
    </location>
</feature>
<reference evidence="2 3" key="1">
    <citation type="journal article" date="2022" name="Nat. Plants">
        <title>Genomes of leafy and leafless Platanthera orchids illuminate the evolution of mycoheterotrophy.</title>
        <authorList>
            <person name="Li M.H."/>
            <person name="Liu K.W."/>
            <person name="Li Z."/>
            <person name="Lu H.C."/>
            <person name="Ye Q.L."/>
            <person name="Zhang D."/>
            <person name="Wang J.Y."/>
            <person name="Li Y.F."/>
            <person name="Zhong Z.M."/>
            <person name="Liu X."/>
            <person name="Yu X."/>
            <person name="Liu D.K."/>
            <person name="Tu X.D."/>
            <person name="Liu B."/>
            <person name="Hao Y."/>
            <person name="Liao X.Y."/>
            <person name="Jiang Y.T."/>
            <person name="Sun W.H."/>
            <person name="Chen J."/>
            <person name="Chen Y.Q."/>
            <person name="Ai Y."/>
            <person name="Zhai J.W."/>
            <person name="Wu S.S."/>
            <person name="Zhou Z."/>
            <person name="Hsiao Y.Y."/>
            <person name="Wu W.L."/>
            <person name="Chen Y.Y."/>
            <person name="Lin Y.F."/>
            <person name="Hsu J.L."/>
            <person name="Li C.Y."/>
            <person name="Wang Z.W."/>
            <person name="Zhao X."/>
            <person name="Zhong W.Y."/>
            <person name="Ma X.K."/>
            <person name="Ma L."/>
            <person name="Huang J."/>
            <person name="Chen G.Z."/>
            <person name="Huang M.Z."/>
            <person name="Huang L."/>
            <person name="Peng D.H."/>
            <person name="Luo Y.B."/>
            <person name="Zou S.Q."/>
            <person name="Chen S.P."/>
            <person name="Lan S."/>
            <person name="Tsai W.C."/>
            <person name="Van de Peer Y."/>
            <person name="Liu Z.J."/>
        </authorList>
    </citation>
    <scope>NUCLEOTIDE SEQUENCE [LARGE SCALE GENOMIC DNA]</scope>
    <source>
        <strain evidence="2">Lor288</strain>
    </source>
</reference>
<comment type="caution">
    <text evidence="2">The sequence shown here is derived from an EMBL/GenBank/DDBJ whole genome shotgun (WGS) entry which is preliminary data.</text>
</comment>
<feature type="compositionally biased region" description="Basic and acidic residues" evidence="1">
    <location>
        <begin position="1"/>
        <end position="19"/>
    </location>
</feature>
<keyword evidence="3" id="KW-1185">Reference proteome</keyword>
<dbReference type="Proteomes" id="UP001412067">
    <property type="component" value="Unassembled WGS sequence"/>
</dbReference>
<evidence type="ECO:0000313" key="2">
    <source>
        <dbReference type="EMBL" id="KAK8942238.1"/>
    </source>
</evidence>
<feature type="compositionally biased region" description="Gly residues" evidence="1">
    <location>
        <begin position="50"/>
        <end position="66"/>
    </location>
</feature>